<dbReference type="AlphaFoldDB" id="A0A4R1FB09"/>
<dbReference type="InterPro" id="IPR036736">
    <property type="entry name" value="ACP-like_sf"/>
</dbReference>
<comment type="caution">
    <text evidence="2">The sequence shown here is derived from an EMBL/GenBank/DDBJ whole genome shotgun (WGS) entry which is preliminary data.</text>
</comment>
<keyword evidence="3" id="KW-1185">Reference proteome</keyword>
<dbReference type="PROSITE" id="PS50075">
    <property type="entry name" value="CARRIER"/>
    <property type="match status" value="1"/>
</dbReference>
<evidence type="ECO:0000313" key="2">
    <source>
        <dbReference type="EMBL" id="TCJ89879.1"/>
    </source>
</evidence>
<dbReference type="STRING" id="1210063.GCA_001612665_05749"/>
<dbReference type="SUPFAM" id="SSF47336">
    <property type="entry name" value="ACP-like"/>
    <property type="match status" value="1"/>
</dbReference>
<dbReference type="InterPro" id="IPR019587">
    <property type="entry name" value="Polyketide_cyclase/dehydratase"/>
</dbReference>
<dbReference type="OrthoDB" id="3419705at2"/>
<proteinExistence type="predicted"/>
<reference evidence="2 3" key="1">
    <citation type="submission" date="2019-03" db="EMBL/GenBank/DDBJ databases">
        <title>Genomic Encyclopedia of Type Strains, Phase IV (KMG-IV): sequencing the most valuable type-strain genomes for metagenomic binning, comparative biology and taxonomic classification.</title>
        <authorList>
            <person name="Goeker M."/>
        </authorList>
    </citation>
    <scope>NUCLEOTIDE SEQUENCE [LARGE SCALE GENOMIC DNA]</scope>
    <source>
        <strain evidence="2 3">DSM 44684</strain>
    </source>
</reference>
<evidence type="ECO:0000259" key="1">
    <source>
        <dbReference type="PROSITE" id="PS50075"/>
    </source>
</evidence>
<dbReference type="Proteomes" id="UP000294856">
    <property type="component" value="Unassembled WGS sequence"/>
</dbReference>
<dbReference type="RefSeq" id="WP_067458158.1">
    <property type="nucleotide sequence ID" value="NZ_SMFR01000008.1"/>
</dbReference>
<dbReference type="Pfam" id="PF00550">
    <property type="entry name" value="PP-binding"/>
    <property type="match status" value="1"/>
</dbReference>
<dbReference type="EMBL" id="SMFR01000008">
    <property type="protein sequence ID" value="TCJ89879.1"/>
    <property type="molecule type" value="Genomic_DNA"/>
</dbReference>
<organism evidence="2 3">
    <name type="scientific">Nocardia alba</name>
    <dbReference type="NCBI Taxonomy" id="225051"/>
    <lineage>
        <taxon>Bacteria</taxon>
        <taxon>Bacillati</taxon>
        <taxon>Actinomycetota</taxon>
        <taxon>Actinomycetes</taxon>
        <taxon>Mycobacteriales</taxon>
        <taxon>Nocardiaceae</taxon>
        <taxon>Nocardia</taxon>
    </lineage>
</organism>
<dbReference type="InterPro" id="IPR023393">
    <property type="entry name" value="START-like_dom_sf"/>
</dbReference>
<dbReference type="Pfam" id="PF10604">
    <property type="entry name" value="Polyketide_cyc2"/>
    <property type="match status" value="1"/>
</dbReference>
<name>A0A4R1FB09_9NOCA</name>
<gene>
    <name evidence="2" type="ORF">DFR71_6168</name>
</gene>
<sequence>MTENTLTHRIRVDAPPAQVYTLIADVGRWPLLLTPTVHAEQLHRHDDEELIQLWATANGGLTTWQSRRVLTPQTHTIEFAQVKFTAPVASMRGRWDITAAGPHASQVTLHHTFSAVDDDPAAVALIGAAVNHNSTQELARIKQAAEHAGTGLAVSFDDSVEFTGSLERAYEFIHRSDAWPDRLPHVGDVDLTEYGPDLQTMTMTTIAADGSEHRTTSGRVCRPAARIFYKQYELPPVMLAHTGRWIFEQIDPATVKVTSHHDVIVDMTVARSIYGVGLSDADAARMVRDTLGGNSRITLSATRDWAANRKGTSAVPNLTVTEDDLKTCLQQAVGGDDDIDIDTADLDTDLVELGIDSLAKIDALGRLERQFGFRFPEGSADVIDTIRNFLTVANEQLAGQS</sequence>
<feature type="domain" description="Carrier" evidence="1">
    <location>
        <begin position="319"/>
        <end position="397"/>
    </location>
</feature>
<protein>
    <submittedName>
        <fullName evidence="2">Aromatase</fullName>
    </submittedName>
</protein>
<evidence type="ECO:0000313" key="3">
    <source>
        <dbReference type="Proteomes" id="UP000294856"/>
    </source>
</evidence>
<dbReference type="Gene3D" id="3.30.530.20">
    <property type="match status" value="2"/>
</dbReference>
<dbReference type="SUPFAM" id="SSF55961">
    <property type="entry name" value="Bet v1-like"/>
    <property type="match status" value="2"/>
</dbReference>
<dbReference type="Gene3D" id="1.10.1200.10">
    <property type="entry name" value="ACP-like"/>
    <property type="match status" value="1"/>
</dbReference>
<accession>A0A4R1FB09</accession>
<dbReference type="InterPro" id="IPR009081">
    <property type="entry name" value="PP-bd_ACP"/>
</dbReference>
<dbReference type="CDD" id="cd08861">
    <property type="entry name" value="OtcD1_ARO-CYC_like"/>
    <property type="match status" value="2"/>
</dbReference>